<feature type="transmembrane region" description="Helical" evidence="5">
    <location>
        <begin position="345"/>
        <end position="363"/>
    </location>
</feature>
<dbReference type="PANTHER" id="PTHR12570">
    <property type="match status" value="1"/>
</dbReference>
<dbReference type="Pfam" id="PF05653">
    <property type="entry name" value="Mg_trans_NIPA"/>
    <property type="match status" value="1"/>
</dbReference>
<evidence type="ECO:0000256" key="4">
    <source>
        <dbReference type="ARBA" id="ARBA00023136"/>
    </source>
</evidence>
<feature type="transmembrane region" description="Helical" evidence="5">
    <location>
        <begin position="169"/>
        <end position="187"/>
    </location>
</feature>
<dbReference type="EMBL" id="MBFR01000274">
    <property type="protein sequence ID" value="PVU90127.1"/>
    <property type="molecule type" value="Genomic_DNA"/>
</dbReference>
<protein>
    <submittedName>
        <fullName evidence="6">Uncharacterized protein</fullName>
    </submittedName>
</protein>
<comment type="subcellular location">
    <subcellularLocation>
        <location evidence="1">Membrane</location>
        <topology evidence="1">Multi-pass membrane protein</topology>
    </subcellularLocation>
</comment>
<feature type="transmembrane region" description="Helical" evidence="5">
    <location>
        <begin position="242"/>
        <end position="267"/>
    </location>
</feature>
<dbReference type="GO" id="GO:0015095">
    <property type="term" value="F:magnesium ion transmembrane transporter activity"/>
    <property type="evidence" value="ECO:0007669"/>
    <property type="project" value="InterPro"/>
</dbReference>
<evidence type="ECO:0000256" key="1">
    <source>
        <dbReference type="ARBA" id="ARBA00004141"/>
    </source>
</evidence>
<dbReference type="InterPro" id="IPR008521">
    <property type="entry name" value="Mg_trans_NIPA"/>
</dbReference>
<dbReference type="GO" id="GO:0016020">
    <property type="term" value="C:membrane"/>
    <property type="evidence" value="ECO:0007669"/>
    <property type="project" value="UniProtKB-SubCell"/>
</dbReference>
<evidence type="ECO:0000313" key="7">
    <source>
        <dbReference type="Proteomes" id="UP000245383"/>
    </source>
</evidence>
<comment type="caution">
    <text evidence="6">The sequence shown here is derived from an EMBL/GenBank/DDBJ whole genome shotgun (WGS) entry which is preliminary data.</text>
</comment>
<gene>
    <name evidence="6" type="ORF">BB561_005011</name>
</gene>
<accession>A0A2T9YCQ0</accession>
<evidence type="ECO:0000256" key="3">
    <source>
        <dbReference type="ARBA" id="ARBA00022989"/>
    </source>
</evidence>
<feature type="transmembrane region" description="Helical" evidence="5">
    <location>
        <begin position="306"/>
        <end position="325"/>
    </location>
</feature>
<keyword evidence="2 5" id="KW-0812">Transmembrane</keyword>
<feature type="transmembrane region" description="Helical" evidence="5">
    <location>
        <begin position="369"/>
        <end position="392"/>
    </location>
</feature>
<dbReference type="OrthoDB" id="165382at2759"/>
<proteinExistence type="predicted"/>
<organism evidence="6 7">
    <name type="scientific">Smittium simulii</name>
    <dbReference type="NCBI Taxonomy" id="133385"/>
    <lineage>
        <taxon>Eukaryota</taxon>
        <taxon>Fungi</taxon>
        <taxon>Fungi incertae sedis</taxon>
        <taxon>Zoopagomycota</taxon>
        <taxon>Kickxellomycotina</taxon>
        <taxon>Harpellomycetes</taxon>
        <taxon>Harpellales</taxon>
        <taxon>Legeriomycetaceae</taxon>
        <taxon>Smittium</taxon>
    </lineage>
</organism>
<dbReference type="AlphaFoldDB" id="A0A2T9YCQ0"/>
<keyword evidence="7" id="KW-1185">Reference proteome</keyword>
<evidence type="ECO:0000256" key="5">
    <source>
        <dbReference type="SAM" id="Phobius"/>
    </source>
</evidence>
<keyword evidence="3 5" id="KW-1133">Transmembrane helix</keyword>
<sequence>MGVVKGIALTIVGNFLVGIGQSIQKNALTQESSQQIKHTDEAIYIKDANSDYHKHEIYLKGTKEQQKFFFLKQFIQLRNAMNFFLIKFEKALAKKTTHNAASKTTLYLLNNKLKFFGLIVCFFGDFLGISMALPEISTIVVTSMCSLSVITTLYFSNSFEFANIARNEHIGSALVLSGSILLAICFSKKQELNSVNQLIETLNPSPIFQLLAILYSVSIILILTLSYEFFSIKSNFNKKVSPAIYALISSCLAVVNVIISKITSIFITIKFKYPTTENIDVFEAIFTQKFNIPGYIMAHNEHFKSAFGLSIFSFIIALMLFVNTLTIEKYKQMALQSFKALNFQVFYFGIFIFLSTATDMIIFKEITSNLLQSISIISCGIILISIGFSIMAKNVSDLPRFSNDSSFIKIE</sequence>
<feature type="transmembrane region" description="Helical" evidence="5">
    <location>
        <begin position="113"/>
        <end position="133"/>
    </location>
</feature>
<dbReference type="Proteomes" id="UP000245383">
    <property type="component" value="Unassembled WGS sequence"/>
</dbReference>
<feature type="transmembrane region" description="Helical" evidence="5">
    <location>
        <begin position="139"/>
        <end position="157"/>
    </location>
</feature>
<dbReference type="PANTHER" id="PTHR12570:SF65">
    <property type="entry name" value="MAGNESIUM TRANSPORTER NIPA9-RELATED"/>
    <property type="match status" value="1"/>
</dbReference>
<feature type="transmembrane region" description="Helical" evidence="5">
    <location>
        <begin position="207"/>
        <end position="230"/>
    </location>
</feature>
<evidence type="ECO:0000256" key="2">
    <source>
        <dbReference type="ARBA" id="ARBA00022692"/>
    </source>
</evidence>
<name>A0A2T9YCQ0_9FUNG</name>
<keyword evidence="4 5" id="KW-0472">Membrane</keyword>
<reference evidence="6 7" key="1">
    <citation type="journal article" date="2018" name="MBio">
        <title>Comparative Genomics Reveals the Core Gene Toolbox for the Fungus-Insect Symbiosis.</title>
        <authorList>
            <person name="Wang Y."/>
            <person name="Stata M."/>
            <person name="Wang W."/>
            <person name="Stajich J.E."/>
            <person name="White M.M."/>
            <person name="Moncalvo J.M."/>
        </authorList>
    </citation>
    <scope>NUCLEOTIDE SEQUENCE [LARGE SCALE GENOMIC DNA]</scope>
    <source>
        <strain evidence="6 7">SWE-8-4</strain>
    </source>
</reference>
<evidence type="ECO:0000313" key="6">
    <source>
        <dbReference type="EMBL" id="PVU90127.1"/>
    </source>
</evidence>